<feature type="region of interest" description="Disordered" evidence="1">
    <location>
        <begin position="84"/>
        <end position="106"/>
    </location>
</feature>
<protein>
    <submittedName>
        <fullName evidence="2">Uncharacterized protein</fullName>
    </submittedName>
</protein>
<sequence length="106" mass="11931">QRHSDARAKQYRERDRGSGTAEEEVAAKDRKGEEVAVTQQRKAISSDGCCLLLIERERLISKPGLAVDLLRRILKTGAEVCVSRGDTEASKLRQLSKHETREDEKI</sequence>
<feature type="non-terminal residue" evidence="2">
    <location>
        <position position="1"/>
    </location>
</feature>
<feature type="compositionally biased region" description="Basic and acidic residues" evidence="1">
    <location>
        <begin position="25"/>
        <end position="34"/>
    </location>
</feature>
<comment type="caution">
    <text evidence="2">The sequence shown here is derived from an EMBL/GenBank/DDBJ whole genome shotgun (WGS) entry which is preliminary data.</text>
</comment>
<feature type="region of interest" description="Disordered" evidence="1">
    <location>
        <begin position="1"/>
        <end position="38"/>
    </location>
</feature>
<dbReference type="AlphaFoldDB" id="A0A427AMC3"/>
<organism evidence="2 3">
    <name type="scientific">Ensete ventricosum</name>
    <name type="common">Abyssinian banana</name>
    <name type="synonym">Musa ensete</name>
    <dbReference type="NCBI Taxonomy" id="4639"/>
    <lineage>
        <taxon>Eukaryota</taxon>
        <taxon>Viridiplantae</taxon>
        <taxon>Streptophyta</taxon>
        <taxon>Embryophyta</taxon>
        <taxon>Tracheophyta</taxon>
        <taxon>Spermatophyta</taxon>
        <taxon>Magnoliopsida</taxon>
        <taxon>Liliopsida</taxon>
        <taxon>Zingiberales</taxon>
        <taxon>Musaceae</taxon>
        <taxon>Ensete</taxon>
    </lineage>
</organism>
<proteinExistence type="predicted"/>
<name>A0A427AMC3_ENSVE</name>
<feature type="compositionally biased region" description="Basic and acidic residues" evidence="1">
    <location>
        <begin position="1"/>
        <end position="17"/>
    </location>
</feature>
<evidence type="ECO:0000313" key="2">
    <source>
        <dbReference type="EMBL" id="RRT77350.1"/>
    </source>
</evidence>
<evidence type="ECO:0000313" key="3">
    <source>
        <dbReference type="Proteomes" id="UP000287651"/>
    </source>
</evidence>
<feature type="compositionally biased region" description="Basic and acidic residues" evidence="1">
    <location>
        <begin position="85"/>
        <end position="106"/>
    </location>
</feature>
<dbReference type="Proteomes" id="UP000287651">
    <property type="component" value="Unassembled WGS sequence"/>
</dbReference>
<reference evidence="2 3" key="1">
    <citation type="journal article" date="2014" name="Agronomy (Basel)">
        <title>A Draft Genome Sequence for Ensete ventricosum, the Drought-Tolerant Tree Against Hunger.</title>
        <authorList>
            <person name="Harrison J."/>
            <person name="Moore K.A."/>
            <person name="Paszkiewicz K."/>
            <person name="Jones T."/>
            <person name="Grant M."/>
            <person name="Ambacheew D."/>
            <person name="Muzemil S."/>
            <person name="Studholme D.J."/>
        </authorList>
    </citation>
    <scope>NUCLEOTIDE SEQUENCE [LARGE SCALE GENOMIC DNA]</scope>
</reference>
<gene>
    <name evidence="2" type="ORF">B296_00028824</name>
</gene>
<evidence type="ECO:0000256" key="1">
    <source>
        <dbReference type="SAM" id="MobiDB-lite"/>
    </source>
</evidence>
<dbReference type="EMBL" id="AMZH03001954">
    <property type="protein sequence ID" value="RRT77350.1"/>
    <property type="molecule type" value="Genomic_DNA"/>
</dbReference>
<accession>A0A427AMC3</accession>